<evidence type="ECO:0000256" key="2">
    <source>
        <dbReference type="ARBA" id="ARBA00012925"/>
    </source>
</evidence>
<keyword evidence="10" id="KW-0732">Signal</keyword>
<dbReference type="SUPFAM" id="SSF53056">
    <property type="entry name" value="beta-carbonic anhydrase, cab"/>
    <property type="match status" value="1"/>
</dbReference>
<dbReference type="PANTHER" id="PTHR11002">
    <property type="entry name" value="CARBONIC ANHYDRASE"/>
    <property type="match status" value="1"/>
</dbReference>
<dbReference type="Pfam" id="PF00484">
    <property type="entry name" value="Pro_CA"/>
    <property type="match status" value="1"/>
</dbReference>
<keyword evidence="9" id="KW-1133">Transmembrane helix</keyword>
<feature type="region of interest" description="Disordered" evidence="8">
    <location>
        <begin position="235"/>
        <end position="291"/>
    </location>
</feature>
<dbReference type="Gene3D" id="3.40.1050.10">
    <property type="entry name" value="Carbonic anhydrase"/>
    <property type="match status" value="1"/>
</dbReference>
<comment type="similarity">
    <text evidence="1">Belongs to the beta-class carbonic anhydrase family.</text>
</comment>
<dbReference type="Proteomes" id="UP000002216">
    <property type="component" value="Chromosome"/>
</dbReference>
<protein>
    <recommendedName>
        <fullName evidence="2">carbonic anhydrase</fullName>
        <ecNumber evidence="2">4.2.1.1</ecNumber>
    </recommendedName>
</protein>
<evidence type="ECO:0000256" key="4">
    <source>
        <dbReference type="ARBA" id="ARBA00022833"/>
    </source>
</evidence>
<dbReference type="eggNOG" id="COG0288">
    <property type="taxonomic scope" value="Bacteria"/>
</dbReference>
<dbReference type="CDD" id="cd03378">
    <property type="entry name" value="beta_CA_cladeC"/>
    <property type="match status" value="1"/>
</dbReference>
<evidence type="ECO:0000256" key="5">
    <source>
        <dbReference type="ARBA" id="ARBA00023239"/>
    </source>
</evidence>
<dbReference type="GO" id="GO:0004089">
    <property type="term" value="F:carbonate dehydratase activity"/>
    <property type="evidence" value="ECO:0007669"/>
    <property type="project" value="UniProtKB-EC"/>
</dbReference>
<feature type="compositionally biased region" description="Low complexity" evidence="8">
    <location>
        <begin position="258"/>
        <end position="267"/>
    </location>
</feature>
<dbReference type="KEGG" id="dba:Dbac_0301"/>
<dbReference type="HOGENOM" id="CLU_053879_4_0_7"/>
<evidence type="ECO:0000256" key="9">
    <source>
        <dbReference type="SAM" id="Phobius"/>
    </source>
</evidence>
<dbReference type="AlphaFoldDB" id="C7LUZ4"/>
<dbReference type="PANTHER" id="PTHR11002:SF76">
    <property type="entry name" value="CARBONIC ANHYDRASE"/>
    <property type="match status" value="1"/>
</dbReference>
<evidence type="ECO:0000256" key="10">
    <source>
        <dbReference type="SAM" id="SignalP"/>
    </source>
</evidence>
<feature type="binding site" evidence="7">
    <location>
        <position position="79"/>
    </location>
    <ligand>
        <name>Zn(2+)</name>
        <dbReference type="ChEBI" id="CHEBI:29105"/>
    </ligand>
</feature>
<dbReference type="RefSeq" id="WP_012805513.1">
    <property type="nucleotide sequence ID" value="NC_013173.1"/>
</dbReference>
<dbReference type="SMART" id="SM00947">
    <property type="entry name" value="Pro_CA"/>
    <property type="match status" value="1"/>
</dbReference>
<keyword evidence="12" id="KW-1185">Reference proteome</keyword>
<keyword evidence="3 7" id="KW-0479">Metal-binding</keyword>
<evidence type="ECO:0000256" key="8">
    <source>
        <dbReference type="SAM" id="MobiDB-lite"/>
    </source>
</evidence>
<feature type="transmembrane region" description="Helical" evidence="9">
    <location>
        <begin position="296"/>
        <end position="315"/>
    </location>
</feature>
<sequence length="325" mass="34083">MFIKRLVLVFLLVFAPLSVMASSPGAHPVSPENGLKMLTEGNLRFALGQSTHPNTSFSRRLLTTTEGQAPFATVIACSDSRVPVEILFDQGIGDLFVIKVAGNVADTDEIGSAEYGVDHLGTPVLMVLGHSYCGAVTAVTTGAEVHGSIPALVDNIVPAVDKARHDHPDAETPELIVQAIETNVWQAIEDLLDTSHAIADRAKDGRVIVIGAVYDILTGKVNILGAHPNQTELLGGVTPPVHAEPAMHAEPAKDAHAPAEQAPAEQADAAHADPTVEKAAAEGHAEAAEAPSSGGFGFFSFIVFVLLLIGAVFVLDKKILNPDQD</sequence>
<keyword evidence="9" id="KW-0812">Transmembrane</keyword>
<evidence type="ECO:0000256" key="1">
    <source>
        <dbReference type="ARBA" id="ARBA00006217"/>
    </source>
</evidence>
<evidence type="ECO:0000256" key="3">
    <source>
        <dbReference type="ARBA" id="ARBA00022723"/>
    </source>
</evidence>
<dbReference type="EMBL" id="CP001629">
    <property type="protein sequence ID" value="ACU88428.1"/>
    <property type="molecule type" value="Genomic_DNA"/>
</dbReference>
<feature type="binding site" evidence="7">
    <location>
        <position position="77"/>
    </location>
    <ligand>
        <name>Zn(2+)</name>
        <dbReference type="ChEBI" id="CHEBI:29105"/>
    </ligand>
</feature>
<dbReference type="InterPro" id="IPR001765">
    <property type="entry name" value="Carbonic_anhydrase"/>
</dbReference>
<accession>C7LUZ4</accession>
<proteinExistence type="inferred from homology"/>
<name>C7LUZ4_DESBD</name>
<keyword evidence="5" id="KW-0456">Lyase</keyword>
<evidence type="ECO:0000256" key="6">
    <source>
        <dbReference type="ARBA" id="ARBA00048348"/>
    </source>
</evidence>
<organism evidence="11 12">
    <name type="scientific">Desulfomicrobium baculatum (strain DSM 4028 / VKM B-1378 / X)</name>
    <name type="common">Desulfovibrio baculatus</name>
    <dbReference type="NCBI Taxonomy" id="525897"/>
    <lineage>
        <taxon>Bacteria</taxon>
        <taxon>Pseudomonadati</taxon>
        <taxon>Thermodesulfobacteriota</taxon>
        <taxon>Desulfovibrionia</taxon>
        <taxon>Desulfovibrionales</taxon>
        <taxon>Desulfomicrobiaceae</taxon>
        <taxon>Desulfomicrobium</taxon>
    </lineage>
</organism>
<keyword evidence="9" id="KW-0472">Membrane</keyword>
<reference evidence="11 12" key="1">
    <citation type="journal article" date="2009" name="Stand. Genomic Sci.">
        <title>Complete genome sequence of Desulfomicrobium baculatum type strain (X).</title>
        <authorList>
            <person name="Copeland A."/>
            <person name="Spring S."/>
            <person name="Goker M."/>
            <person name="Schneider S."/>
            <person name="Lapidus A."/>
            <person name="Del Rio T.G."/>
            <person name="Tice H."/>
            <person name="Cheng J.F."/>
            <person name="Chen F."/>
            <person name="Nolan M."/>
            <person name="Bruce D."/>
            <person name="Goodwin L."/>
            <person name="Pitluck S."/>
            <person name="Ivanova N."/>
            <person name="Mavrommatis K."/>
            <person name="Ovchinnikova G."/>
            <person name="Pati A."/>
            <person name="Chen A."/>
            <person name="Palaniappan K."/>
            <person name="Land M."/>
            <person name="Hauser L."/>
            <person name="Chang Y.J."/>
            <person name="Jeffries C.C."/>
            <person name="Meincke L."/>
            <person name="Sims D."/>
            <person name="Brettin T."/>
            <person name="Detter J.C."/>
            <person name="Han C."/>
            <person name="Chain P."/>
            <person name="Bristow J."/>
            <person name="Eisen J.A."/>
            <person name="Markowitz V."/>
            <person name="Hugenholtz P."/>
            <person name="Kyrpides N.C."/>
            <person name="Klenk H.P."/>
            <person name="Lucas S."/>
        </authorList>
    </citation>
    <scope>NUCLEOTIDE SEQUENCE [LARGE SCALE GENOMIC DNA]</scope>
    <source>
        <strain evidence="12">DSM 4028 / VKM B-1378 / X</strain>
    </source>
</reference>
<keyword evidence="4 7" id="KW-0862">Zinc</keyword>
<gene>
    <name evidence="11" type="ordered locus">Dbac_0301</name>
</gene>
<dbReference type="GO" id="GO:0008270">
    <property type="term" value="F:zinc ion binding"/>
    <property type="evidence" value="ECO:0007669"/>
    <property type="project" value="InterPro"/>
</dbReference>
<dbReference type="STRING" id="525897.Dbac_0301"/>
<evidence type="ECO:0000313" key="11">
    <source>
        <dbReference type="EMBL" id="ACU88428.1"/>
    </source>
</evidence>
<dbReference type="OrthoDB" id="9797527at2"/>
<feature type="binding site" evidence="7">
    <location>
        <position position="130"/>
    </location>
    <ligand>
        <name>Zn(2+)</name>
        <dbReference type="ChEBI" id="CHEBI:29105"/>
    </ligand>
</feature>
<dbReference type="InterPro" id="IPR036874">
    <property type="entry name" value="Carbonic_anhydrase_sf"/>
</dbReference>
<feature type="binding site" evidence="7">
    <location>
        <position position="133"/>
    </location>
    <ligand>
        <name>Zn(2+)</name>
        <dbReference type="ChEBI" id="CHEBI:29105"/>
    </ligand>
</feature>
<comment type="cofactor">
    <cofactor evidence="7">
        <name>Zn(2+)</name>
        <dbReference type="ChEBI" id="CHEBI:29105"/>
    </cofactor>
    <text evidence="7">Binds 1 zinc ion per subunit.</text>
</comment>
<feature type="compositionally biased region" description="Basic and acidic residues" evidence="8">
    <location>
        <begin position="268"/>
        <end position="287"/>
    </location>
</feature>
<feature type="signal peptide" evidence="10">
    <location>
        <begin position="1"/>
        <end position="21"/>
    </location>
</feature>
<comment type="catalytic activity">
    <reaction evidence="6">
        <text>hydrogencarbonate + H(+) = CO2 + H2O</text>
        <dbReference type="Rhea" id="RHEA:10748"/>
        <dbReference type="ChEBI" id="CHEBI:15377"/>
        <dbReference type="ChEBI" id="CHEBI:15378"/>
        <dbReference type="ChEBI" id="CHEBI:16526"/>
        <dbReference type="ChEBI" id="CHEBI:17544"/>
        <dbReference type="EC" id="4.2.1.1"/>
    </reaction>
</comment>
<feature type="chain" id="PRO_5002979599" description="carbonic anhydrase" evidence="10">
    <location>
        <begin position="22"/>
        <end position="325"/>
    </location>
</feature>
<dbReference type="EC" id="4.2.1.1" evidence="2"/>
<evidence type="ECO:0000256" key="7">
    <source>
        <dbReference type="PIRSR" id="PIRSR601765-1"/>
    </source>
</evidence>
<feature type="compositionally biased region" description="Basic and acidic residues" evidence="8">
    <location>
        <begin position="245"/>
        <end position="257"/>
    </location>
</feature>
<evidence type="ECO:0000313" key="12">
    <source>
        <dbReference type="Proteomes" id="UP000002216"/>
    </source>
</evidence>